<dbReference type="GO" id="GO:0003700">
    <property type="term" value="F:DNA-binding transcription factor activity"/>
    <property type="evidence" value="ECO:0007669"/>
    <property type="project" value="TreeGrafter"/>
</dbReference>
<evidence type="ECO:0000256" key="5">
    <source>
        <dbReference type="SAM" id="MobiDB-lite"/>
    </source>
</evidence>
<evidence type="ECO:0000256" key="4">
    <source>
        <dbReference type="ARBA" id="ARBA00023163"/>
    </source>
</evidence>
<keyword evidence="4" id="KW-0804">Transcription</keyword>
<dbReference type="Gene3D" id="1.10.260.40">
    <property type="entry name" value="lambda repressor-like DNA-binding domains"/>
    <property type="match status" value="1"/>
</dbReference>
<dbReference type="SUPFAM" id="SSF53822">
    <property type="entry name" value="Periplasmic binding protein-like I"/>
    <property type="match status" value="1"/>
</dbReference>
<dbReference type="PANTHER" id="PTHR30146">
    <property type="entry name" value="LACI-RELATED TRANSCRIPTIONAL REPRESSOR"/>
    <property type="match status" value="1"/>
</dbReference>
<name>A0A938YNK7_9ACTN</name>
<dbReference type="Pfam" id="PF13377">
    <property type="entry name" value="Peripla_BP_3"/>
    <property type="match status" value="1"/>
</dbReference>
<organism evidence="7 8">
    <name type="scientific">Nakamurella flavida</name>
    <dbReference type="NCBI Taxonomy" id="363630"/>
    <lineage>
        <taxon>Bacteria</taxon>
        <taxon>Bacillati</taxon>
        <taxon>Actinomycetota</taxon>
        <taxon>Actinomycetes</taxon>
        <taxon>Nakamurellales</taxon>
        <taxon>Nakamurellaceae</taxon>
        <taxon>Nakamurella</taxon>
    </lineage>
</organism>
<dbReference type="EMBL" id="JAERWL010000014">
    <property type="protein sequence ID" value="MBM9478023.1"/>
    <property type="molecule type" value="Genomic_DNA"/>
</dbReference>
<sequence>MGGTVAQRVRLVDVAQRAGVSPTTVSLVLAGRGAELRISADAQRRVMAAAEELAYRSSRVSASLRTGRTHTLGFVSDTVATSRLAGDMIQGAVEAARERGMMLLIGETEGRADLESGLLETMLDRGVDGIIFASMFTRAVGVPDILARSPAVLLNCVADGPAGLTSVVPDEFAAGRDAAQVLLDAGHREGIHLIGVGSGPGDAPPGSIAAAERTAGIDTALSEAGVEVLSRRGCLDWLPEHGYRAAVELLAGHRPQAVICFNDRLALGVLQALNDVRLVVPEDVSLVSFDDQPIAQWLRPKLTTVALPHQAMGRVAVETLAAEIDAQQGDLPSGVRTIRIPMPLRVRESVAPPSSRRPDHRISPTHPLRPVTP</sequence>
<dbReference type="PANTHER" id="PTHR30146:SF148">
    <property type="entry name" value="HTH-TYPE TRANSCRIPTIONAL REPRESSOR PURR-RELATED"/>
    <property type="match status" value="1"/>
</dbReference>
<dbReference type="SUPFAM" id="SSF47413">
    <property type="entry name" value="lambda repressor-like DNA-binding domains"/>
    <property type="match status" value="1"/>
</dbReference>
<dbReference type="InterPro" id="IPR028082">
    <property type="entry name" value="Peripla_BP_I"/>
</dbReference>
<reference evidence="7" key="1">
    <citation type="submission" date="2021-01" db="EMBL/GenBank/DDBJ databases">
        <title>KCTC 19127 draft genome.</title>
        <authorList>
            <person name="An D."/>
        </authorList>
    </citation>
    <scope>NUCLEOTIDE SEQUENCE</scope>
    <source>
        <strain evidence="7">KCTC 19127</strain>
    </source>
</reference>
<comment type="caution">
    <text evidence="7">The sequence shown here is derived from an EMBL/GenBank/DDBJ whole genome shotgun (WGS) entry which is preliminary data.</text>
</comment>
<dbReference type="SMART" id="SM00354">
    <property type="entry name" value="HTH_LACI"/>
    <property type="match status" value="1"/>
</dbReference>
<dbReference type="CDD" id="cd06288">
    <property type="entry name" value="PBP1_sucrose_transcription_regulator"/>
    <property type="match status" value="1"/>
</dbReference>
<evidence type="ECO:0000259" key="6">
    <source>
        <dbReference type="PROSITE" id="PS50932"/>
    </source>
</evidence>
<evidence type="ECO:0000313" key="8">
    <source>
        <dbReference type="Proteomes" id="UP000663801"/>
    </source>
</evidence>
<evidence type="ECO:0000256" key="3">
    <source>
        <dbReference type="ARBA" id="ARBA00023125"/>
    </source>
</evidence>
<feature type="domain" description="HTH lacI-type" evidence="6">
    <location>
        <begin position="9"/>
        <end position="66"/>
    </location>
</feature>
<evidence type="ECO:0000256" key="2">
    <source>
        <dbReference type="ARBA" id="ARBA00023015"/>
    </source>
</evidence>
<feature type="region of interest" description="Disordered" evidence="5">
    <location>
        <begin position="346"/>
        <end position="373"/>
    </location>
</feature>
<dbReference type="PROSITE" id="PS50932">
    <property type="entry name" value="HTH_LACI_2"/>
    <property type="match status" value="1"/>
</dbReference>
<evidence type="ECO:0000313" key="7">
    <source>
        <dbReference type="EMBL" id="MBM9478023.1"/>
    </source>
</evidence>
<dbReference type="AlphaFoldDB" id="A0A938YNK7"/>
<dbReference type="GO" id="GO:0000976">
    <property type="term" value="F:transcription cis-regulatory region binding"/>
    <property type="evidence" value="ECO:0007669"/>
    <property type="project" value="TreeGrafter"/>
</dbReference>
<dbReference type="RefSeq" id="WP_205258140.1">
    <property type="nucleotide sequence ID" value="NZ_BAAAPV010000002.1"/>
</dbReference>
<dbReference type="InterPro" id="IPR046335">
    <property type="entry name" value="LacI/GalR-like_sensor"/>
</dbReference>
<evidence type="ECO:0000256" key="1">
    <source>
        <dbReference type="ARBA" id="ARBA00022491"/>
    </source>
</evidence>
<keyword evidence="2" id="KW-0805">Transcription regulation</keyword>
<accession>A0A938YNK7</accession>
<dbReference type="CDD" id="cd01392">
    <property type="entry name" value="HTH_LacI"/>
    <property type="match status" value="1"/>
</dbReference>
<proteinExistence type="predicted"/>
<gene>
    <name evidence="7" type="ORF">JL107_16360</name>
</gene>
<dbReference type="InterPro" id="IPR000843">
    <property type="entry name" value="HTH_LacI"/>
</dbReference>
<keyword evidence="8" id="KW-1185">Reference proteome</keyword>
<dbReference type="InterPro" id="IPR010982">
    <property type="entry name" value="Lambda_DNA-bd_dom_sf"/>
</dbReference>
<keyword evidence="1" id="KW-0678">Repressor</keyword>
<dbReference type="Pfam" id="PF00356">
    <property type="entry name" value="LacI"/>
    <property type="match status" value="1"/>
</dbReference>
<dbReference type="Proteomes" id="UP000663801">
    <property type="component" value="Unassembled WGS sequence"/>
</dbReference>
<protein>
    <submittedName>
        <fullName evidence="7">LacI family DNA-binding transcriptional regulator</fullName>
    </submittedName>
</protein>
<dbReference type="Gene3D" id="3.40.50.2300">
    <property type="match status" value="2"/>
</dbReference>
<keyword evidence="3 7" id="KW-0238">DNA-binding</keyword>